<protein>
    <submittedName>
        <fullName evidence="1">Uncharacterized protein</fullName>
    </submittedName>
</protein>
<dbReference type="EMBL" id="DSJL01000007">
    <property type="protein sequence ID" value="HEF64737.1"/>
    <property type="molecule type" value="Genomic_DNA"/>
</dbReference>
<accession>A0A7C1FSC2</accession>
<sequence>MTLTLAAARQALRRQLRDTALPATFSDADLDAALAAALAQLDAALPRQASLTLNAGGTDRLPLPSGVRRVLAVLHQGWPLSGWAVWGGQLYLEEPLVGSLELRCWVERTLPDQESGLLPIAGEAEAAFVLAVATLQLLRQALVRQARWQGPTDHLVAAIAAAQAAQEEAARALRRAVQVVAL</sequence>
<dbReference type="AlphaFoldDB" id="A0A7C1FSC2"/>
<proteinExistence type="predicted"/>
<name>A0A7C1FSC2_THERO</name>
<gene>
    <name evidence="1" type="ORF">ENP47_03925</name>
</gene>
<comment type="caution">
    <text evidence="1">The sequence shown here is derived from an EMBL/GenBank/DDBJ whole genome shotgun (WGS) entry which is preliminary data.</text>
</comment>
<reference evidence="1" key="1">
    <citation type="journal article" date="2020" name="mSystems">
        <title>Genome- and Community-Level Interaction Insights into Carbon Utilization and Element Cycling Functions of Hydrothermarchaeota in Hydrothermal Sediment.</title>
        <authorList>
            <person name="Zhou Z."/>
            <person name="Liu Y."/>
            <person name="Xu W."/>
            <person name="Pan J."/>
            <person name="Luo Z.H."/>
            <person name="Li M."/>
        </authorList>
    </citation>
    <scope>NUCLEOTIDE SEQUENCE [LARGE SCALE GENOMIC DNA]</scope>
    <source>
        <strain evidence="1">SpSt-222</strain>
    </source>
</reference>
<organism evidence="1">
    <name type="scientific">Thermomicrobium roseum</name>
    <dbReference type="NCBI Taxonomy" id="500"/>
    <lineage>
        <taxon>Bacteria</taxon>
        <taxon>Pseudomonadati</taxon>
        <taxon>Thermomicrobiota</taxon>
        <taxon>Thermomicrobia</taxon>
        <taxon>Thermomicrobiales</taxon>
        <taxon>Thermomicrobiaceae</taxon>
        <taxon>Thermomicrobium</taxon>
    </lineage>
</organism>
<evidence type="ECO:0000313" key="1">
    <source>
        <dbReference type="EMBL" id="HEF64737.1"/>
    </source>
</evidence>